<reference evidence="1" key="1">
    <citation type="submission" date="2020-11" db="EMBL/GenBank/DDBJ databases">
        <authorList>
            <consortium name="DOE Joint Genome Institute"/>
            <person name="Ahrendt S."/>
            <person name="Riley R."/>
            <person name="Andreopoulos W."/>
            <person name="Labutti K."/>
            <person name="Pangilinan J."/>
            <person name="Ruiz-Duenas F.J."/>
            <person name="Barrasa J.M."/>
            <person name="Sanchez-Garcia M."/>
            <person name="Camarero S."/>
            <person name="Miyauchi S."/>
            <person name="Serrano A."/>
            <person name="Linde D."/>
            <person name="Babiker R."/>
            <person name="Drula E."/>
            <person name="Ayuso-Fernandez I."/>
            <person name="Pacheco R."/>
            <person name="Padilla G."/>
            <person name="Ferreira P."/>
            <person name="Barriuso J."/>
            <person name="Kellner H."/>
            <person name="Castanera R."/>
            <person name="Alfaro M."/>
            <person name="Ramirez L."/>
            <person name="Pisabarro A.G."/>
            <person name="Kuo A."/>
            <person name="Tritt A."/>
            <person name="Lipzen A."/>
            <person name="He G."/>
            <person name="Yan M."/>
            <person name="Ng V."/>
            <person name="Cullen D."/>
            <person name="Martin F."/>
            <person name="Rosso M.-N."/>
            <person name="Henrissat B."/>
            <person name="Hibbett D."/>
            <person name="Martinez A.T."/>
            <person name="Grigoriev I.V."/>
        </authorList>
    </citation>
    <scope>NUCLEOTIDE SEQUENCE</scope>
    <source>
        <strain evidence="1">AH 40177</strain>
    </source>
</reference>
<sequence length="151" mass="15755">MGPATEATSLLAASLPTPAPAKSYGALSTSATSSSSIGYSNPSSYSNLLGTIEVKFNAKSAGVTSMLLVMAIVDIWECCPPVGGGVGSRNKPRICEQCYYLDPVHDPFHQSAVKSLMYFRAVVLIFRCVANSAKPTAAPALSDLVGSLPMH</sequence>
<evidence type="ECO:0000313" key="2">
    <source>
        <dbReference type="Proteomes" id="UP000772434"/>
    </source>
</evidence>
<keyword evidence="2" id="KW-1185">Reference proteome</keyword>
<proteinExistence type="predicted"/>
<gene>
    <name evidence="1" type="ORF">BDP27DRAFT_1366262</name>
</gene>
<dbReference type="EMBL" id="JADNRY010000100">
    <property type="protein sequence ID" value="KAF9065672.1"/>
    <property type="molecule type" value="Genomic_DNA"/>
</dbReference>
<dbReference type="AlphaFoldDB" id="A0A9P5U4H6"/>
<name>A0A9P5U4H6_9AGAR</name>
<protein>
    <submittedName>
        <fullName evidence="1">Uncharacterized protein</fullName>
    </submittedName>
</protein>
<dbReference type="OrthoDB" id="16982at2759"/>
<dbReference type="Proteomes" id="UP000772434">
    <property type="component" value="Unassembled WGS sequence"/>
</dbReference>
<comment type="caution">
    <text evidence="1">The sequence shown here is derived from an EMBL/GenBank/DDBJ whole genome shotgun (WGS) entry which is preliminary data.</text>
</comment>
<organism evidence="1 2">
    <name type="scientific">Rhodocollybia butyracea</name>
    <dbReference type="NCBI Taxonomy" id="206335"/>
    <lineage>
        <taxon>Eukaryota</taxon>
        <taxon>Fungi</taxon>
        <taxon>Dikarya</taxon>
        <taxon>Basidiomycota</taxon>
        <taxon>Agaricomycotina</taxon>
        <taxon>Agaricomycetes</taxon>
        <taxon>Agaricomycetidae</taxon>
        <taxon>Agaricales</taxon>
        <taxon>Marasmiineae</taxon>
        <taxon>Omphalotaceae</taxon>
        <taxon>Rhodocollybia</taxon>
    </lineage>
</organism>
<evidence type="ECO:0000313" key="1">
    <source>
        <dbReference type="EMBL" id="KAF9065672.1"/>
    </source>
</evidence>
<accession>A0A9P5U4H6</accession>